<keyword evidence="2" id="KW-1185">Reference proteome</keyword>
<gene>
    <name evidence="1" type="ORF">HQ945_00985</name>
</gene>
<reference evidence="1 2" key="1">
    <citation type="submission" date="2020-05" db="EMBL/GenBank/DDBJ databases">
        <authorList>
            <person name="Kim M.K."/>
        </authorList>
    </citation>
    <scope>NUCLEOTIDE SEQUENCE [LARGE SCALE GENOMIC DNA]</scope>
    <source>
        <strain evidence="1 2">BT25</strain>
    </source>
</reference>
<dbReference type="AlphaFoldDB" id="A0A849VKJ9"/>
<evidence type="ECO:0000313" key="1">
    <source>
        <dbReference type="EMBL" id="NTS29816.1"/>
    </source>
</evidence>
<dbReference type="RefSeq" id="WP_174207580.1">
    <property type="nucleotide sequence ID" value="NZ_JABUMX010000001.1"/>
</dbReference>
<evidence type="ECO:0000313" key="2">
    <source>
        <dbReference type="Proteomes" id="UP000550508"/>
    </source>
</evidence>
<sequence length="76" mass="8624">MKKSQSGLDEFVFWGFDDLKKRGIVGSRYDLCHKQKELGFPRSIHLNQGRTSRAVFRAVDVVAWIEGRIGANEAAE</sequence>
<protein>
    <submittedName>
        <fullName evidence="1">Uncharacterized protein</fullName>
    </submittedName>
</protein>
<accession>A0A849VKJ9</accession>
<organism evidence="1 2">
    <name type="scientific">Phyllobacterium pellucidum</name>
    <dbReference type="NCBI Taxonomy" id="2740464"/>
    <lineage>
        <taxon>Bacteria</taxon>
        <taxon>Pseudomonadati</taxon>
        <taxon>Pseudomonadota</taxon>
        <taxon>Alphaproteobacteria</taxon>
        <taxon>Hyphomicrobiales</taxon>
        <taxon>Phyllobacteriaceae</taxon>
        <taxon>Phyllobacterium</taxon>
    </lineage>
</organism>
<name>A0A849VKJ9_9HYPH</name>
<comment type="caution">
    <text evidence="1">The sequence shown here is derived from an EMBL/GenBank/DDBJ whole genome shotgun (WGS) entry which is preliminary data.</text>
</comment>
<dbReference type="Proteomes" id="UP000550508">
    <property type="component" value="Unassembled WGS sequence"/>
</dbReference>
<proteinExistence type="predicted"/>
<dbReference type="EMBL" id="JABUMX010000001">
    <property type="protein sequence ID" value="NTS29816.1"/>
    <property type="molecule type" value="Genomic_DNA"/>
</dbReference>